<protein>
    <submittedName>
        <fullName evidence="1">Uncharacterized protein</fullName>
    </submittedName>
</protein>
<dbReference type="RefSeq" id="WP_005378238.1">
    <property type="nucleotide sequence ID" value="NZ_AEDR01000044.1"/>
</dbReference>
<dbReference type="Proteomes" id="UP000004211">
    <property type="component" value="Unassembled WGS sequence"/>
</dbReference>
<dbReference type="AlphaFoldDB" id="E1L7U9"/>
<sequence>MIETKPLKKIMKEYLSVLEKYEDKIDCFEQNDIKRLIGDIRLFWYRQKHYICYFLSNIDKEDNVTYLSGAVRLDIRNSGHKEYIIVKGCRLINDPLVKLSTFYRGTDSEINFEAANRYLKDCFFDMLVLLREYSEDFFLIPLESITITESAEYYKALNDDANQMLLLLFFKPYASIEEMKNDNSSYEDLERHLHSWIKERIVFDTIEDNKLSIEERCKKALVIGKKYIPFMETMSESELFFNLVNQHCMGAIATFDCMKNLRIMPYIRNDIAFQYFDLLFHSSINDEFDIYDYLKVFVPYIVQKILDFSKWDYEEVKQKIGEGILVDYIIDNIVFGTDDYPSVSDIVEKVHDYIKKLNMS</sequence>
<organism evidence="1 2">
    <name type="scientific">Veillonella atypica ACS-049-V-Sch6</name>
    <dbReference type="NCBI Taxonomy" id="866776"/>
    <lineage>
        <taxon>Bacteria</taxon>
        <taxon>Bacillati</taxon>
        <taxon>Bacillota</taxon>
        <taxon>Negativicutes</taxon>
        <taxon>Veillonellales</taxon>
        <taxon>Veillonellaceae</taxon>
        <taxon>Veillonella</taxon>
    </lineage>
</organism>
<reference evidence="1 2" key="1">
    <citation type="submission" date="2010-08" db="EMBL/GenBank/DDBJ databases">
        <authorList>
            <person name="Durkin A.S."/>
            <person name="Madupu R."/>
            <person name="Torralba M."/>
            <person name="Gillis M."/>
            <person name="Methe B."/>
            <person name="Sutton G."/>
            <person name="Nelson K.E."/>
        </authorList>
    </citation>
    <scope>NUCLEOTIDE SEQUENCE [LARGE SCALE GENOMIC DNA]</scope>
    <source>
        <strain evidence="1 2">ACS-049-V-Sch6</strain>
    </source>
</reference>
<name>E1L7U9_9FIRM</name>
<evidence type="ECO:0000313" key="1">
    <source>
        <dbReference type="EMBL" id="EFL55577.1"/>
    </source>
</evidence>
<accession>E1L7U9</accession>
<comment type="caution">
    <text evidence="1">The sequence shown here is derived from an EMBL/GenBank/DDBJ whole genome shotgun (WGS) entry which is preliminary data.</text>
</comment>
<evidence type="ECO:0000313" key="2">
    <source>
        <dbReference type="Proteomes" id="UP000004211"/>
    </source>
</evidence>
<proteinExistence type="predicted"/>
<dbReference type="eggNOG" id="ENOG502ZAV1">
    <property type="taxonomic scope" value="Bacteria"/>
</dbReference>
<dbReference type="EMBL" id="AEDR01000044">
    <property type="protein sequence ID" value="EFL55577.1"/>
    <property type="molecule type" value="Genomic_DNA"/>
</dbReference>
<gene>
    <name evidence="1" type="ORF">HMPREF9321_0407</name>
</gene>